<dbReference type="Proteomes" id="UP000464796">
    <property type="component" value="Chromosome"/>
</dbReference>
<sequence>MRVGGYPFFPFGRKGGDNMEFLFDLVKEFVKATVREVSAYFCGSNFWVRTTKNPLRAVGSKRVGFVKNNNV</sequence>
<evidence type="ECO:0000313" key="2">
    <source>
        <dbReference type="Proteomes" id="UP000464796"/>
    </source>
</evidence>
<accession>A0ABX6I9V5</accession>
<reference evidence="1 2" key="1">
    <citation type="submission" date="2019-07" db="EMBL/GenBank/DDBJ databases">
        <authorList>
            <person name="Yu W.S."/>
            <person name="Cheong H.-M."/>
            <person name="Choi Y."/>
            <person name="Hwang K.J."/>
            <person name="Jung K."/>
            <person name="Lee S."/>
            <person name="Choi C."/>
        </authorList>
    </citation>
    <scope>NUCLEOTIDE SEQUENCE [LARGE SCALE GENOMIC DNA]</scope>
    <source>
        <strain evidence="1 2">NCCP 15909</strain>
    </source>
</reference>
<proteinExistence type="predicted"/>
<dbReference type="EMBL" id="CP041979">
    <property type="protein sequence ID" value="QHH91482.1"/>
    <property type="molecule type" value="Genomic_DNA"/>
</dbReference>
<keyword evidence="2" id="KW-1185">Reference proteome</keyword>
<evidence type="ECO:0000313" key="1">
    <source>
        <dbReference type="EMBL" id="QHH91482.1"/>
    </source>
</evidence>
<gene>
    <name evidence="1" type="ORF">FPL01_24535</name>
</gene>
<organism evidence="1 2">
    <name type="scientific">Bacillus pacificus</name>
    <dbReference type="NCBI Taxonomy" id="2026187"/>
    <lineage>
        <taxon>Bacteria</taxon>
        <taxon>Bacillati</taxon>
        <taxon>Bacillota</taxon>
        <taxon>Bacilli</taxon>
        <taxon>Bacillales</taxon>
        <taxon>Bacillaceae</taxon>
        <taxon>Bacillus</taxon>
        <taxon>Bacillus cereus group</taxon>
    </lineage>
</organism>
<protein>
    <submittedName>
        <fullName evidence="1">Uncharacterized protein</fullName>
    </submittedName>
</protein>
<name>A0ABX6I9V5_9BACI</name>